<dbReference type="KEGG" id="dho:Dia5BBH33_03570"/>
<dbReference type="Proteomes" id="UP000320585">
    <property type="component" value="Chromosome"/>
</dbReference>
<organism evidence="1 2">
    <name type="scientific">Dialister hominis</name>
    <dbReference type="NCBI Taxonomy" id="2582419"/>
    <lineage>
        <taxon>Bacteria</taxon>
        <taxon>Bacillati</taxon>
        <taxon>Bacillota</taxon>
        <taxon>Negativicutes</taxon>
        <taxon>Veillonellales</taxon>
        <taxon>Veillonellaceae</taxon>
        <taxon>Dialister</taxon>
    </lineage>
</organism>
<reference evidence="2" key="1">
    <citation type="submission" date="2019-05" db="EMBL/GenBank/DDBJ databases">
        <title>Complete genome sequencing of Dialister sp. strain 5BBH33.</title>
        <authorList>
            <person name="Sakamoto M."/>
            <person name="Murakami T."/>
            <person name="Mori H."/>
        </authorList>
    </citation>
    <scope>NUCLEOTIDE SEQUENCE [LARGE SCALE GENOMIC DNA]</scope>
    <source>
        <strain evidence="2">5BBH33</strain>
    </source>
</reference>
<sequence>MAYNKFKGWMVENHVKQSDLGDLLHLNITTVNNKLNRRKGADFSTSEIRMICNHYRLSADQFFLF</sequence>
<proteinExistence type="predicted"/>
<dbReference type="AlphaFoldDB" id="A0A8D4UTK5"/>
<evidence type="ECO:0000313" key="2">
    <source>
        <dbReference type="Proteomes" id="UP000320585"/>
    </source>
</evidence>
<evidence type="ECO:0000313" key="1">
    <source>
        <dbReference type="EMBL" id="BBK24422.1"/>
    </source>
</evidence>
<dbReference type="EMBL" id="AP019697">
    <property type="protein sequence ID" value="BBK24422.1"/>
    <property type="molecule type" value="Genomic_DNA"/>
</dbReference>
<accession>A0A8D4UTK5</accession>
<keyword evidence="2" id="KW-1185">Reference proteome</keyword>
<name>A0A8D4UTK5_9FIRM</name>
<protein>
    <submittedName>
        <fullName evidence="1">Uncharacterized protein</fullName>
    </submittedName>
</protein>
<gene>
    <name evidence="1" type="ORF">Dia5BBH33_03570</name>
</gene>